<dbReference type="EMBL" id="LUTY01002489">
    <property type="protein sequence ID" value="OAD20293.1"/>
    <property type="molecule type" value="Genomic_DNA"/>
</dbReference>
<sequence length="252" mass="27492">MDRTRQYWWSDSYHSHPSHQSRSNVDRQCLRRDMGNHRRWCILATTGGGTDYTATATGTLSWGDGDADPKTIAVNIVNDTLVEGDETVEFSLSNFTGAGIGSLRSTTLTIVDDERLQIPYTNDFNTDNGGFKPVVLSGSGYQWEWGAGQSGKPNMNGSYATIERAANWMTMLNSWHGGYRSYALETPLISLLGGTGDYFLVQLHSLSADSMVTGNIDGLASVASSNNIELSDTLPDVEIIELPEAELGVQLP</sequence>
<dbReference type="Proteomes" id="UP000076962">
    <property type="component" value="Unassembled WGS sequence"/>
</dbReference>
<proteinExistence type="predicted"/>
<dbReference type="InterPro" id="IPR038081">
    <property type="entry name" value="CalX-like_sf"/>
</dbReference>
<evidence type="ECO:0008006" key="3">
    <source>
        <dbReference type="Google" id="ProtNLM"/>
    </source>
</evidence>
<keyword evidence="2" id="KW-1185">Reference proteome</keyword>
<dbReference type="AlphaFoldDB" id="A0A176RWZ6"/>
<protein>
    <recommendedName>
        <fullName evidence="3">Calx-beta domain-containing protein</fullName>
    </recommendedName>
</protein>
<organism evidence="1 2">
    <name type="scientific">Candidatus Thiomargarita nelsonii</name>
    <dbReference type="NCBI Taxonomy" id="1003181"/>
    <lineage>
        <taxon>Bacteria</taxon>
        <taxon>Pseudomonadati</taxon>
        <taxon>Pseudomonadota</taxon>
        <taxon>Gammaproteobacteria</taxon>
        <taxon>Thiotrichales</taxon>
        <taxon>Thiotrichaceae</taxon>
        <taxon>Thiomargarita</taxon>
    </lineage>
</organism>
<dbReference type="Gene3D" id="2.60.40.2030">
    <property type="match status" value="1"/>
</dbReference>
<dbReference type="SUPFAM" id="SSF141072">
    <property type="entry name" value="CalX-like"/>
    <property type="match status" value="1"/>
</dbReference>
<evidence type="ECO:0000313" key="1">
    <source>
        <dbReference type="EMBL" id="OAD20293.1"/>
    </source>
</evidence>
<reference evidence="1 2" key="1">
    <citation type="submission" date="2016-05" db="EMBL/GenBank/DDBJ databases">
        <title>Single-cell genome of chain-forming Candidatus Thiomargarita nelsonii and comparison to other large sulfur-oxidizing bacteria.</title>
        <authorList>
            <person name="Winkel M."/>
            <person name="Salman V."/>
            <person name="Woyke T."/>
            <person name="Schulz-Vogt H."/>
            <person name="Richter M."/>
            <person name="Flood B."/>
            <person name="Bailey J."/>
            <person name="Amann R."/>
            <person name="Mussmann M."/>
        </authorList>
    </citation>
    <scope>NUCLEOTIDE SEQUENCE [LARGE SCALE GENOMIC DNA]</scope>
    <source>
        <strain evidence="1 2">THI036</strain>
    </source>
</reference>
<gene>
    <name evidence="1" type="ORF">THIOM_004019</name>
</gene>
<evidence type="ECO:0000313" key="2">
    <source>
        <dbReference type="Proteomes" id="UP000076962"/>
    </source>
</evidence>
<accession>A0A176RWZ6</accession>
<name>A0A176RWZ6_9GAMM</name>
<comment type="caution">
    <text evidence="1">The sequence shown here is derived from an EMBL/GenBank/DDBJ whole genome shotgun (WGS) entry which is preliminary data.</text>
</comment>